<dbReference type="InterPro" id="IPR047187">
    <property type="entry name" value="SF1_C_Upf1"/>
</dbReference>
<keyword evidence="4 8" id="KW-0347">Helicase</keyword>
<name>A0A077NBX3_XENBV</name>
<dbReference type="InterPro" id="IPR041677">
    <property type="entry name" value="DNA2/NAM7_AAA_11"/>
</dbReference>
<dbReference type="InterPro" id="IPR027417">
    <property type="entry name" value="P-loop_NTPase"/>
</dbReference>
<evidence type="ECO:0000256" key="1">
    <source>
        <dbReference type="ARBA" id="ARBA00007913"/>
    </source>
</evidence>
<comment type="similarity">
    <text evidence="1">Belongs to the DNA2/NAM7 helicase family.</text>
</comment>
<comment type="caution">
    <text evidence="8">The sequence shown here is derived from an EMBL/GenBank/DDBJ whole genome shotgun (WGS) entry which is preliminary data.</text>
</comment>
<dbReference type="PANTHER" id="PTHR43788:SF8">
    <property type="entry name" value="DNA-BINDING PROTEIN SMUBP-2"/>
    <property type="match status" value="1"/>
</dbReference>
<dbReference type="InterPro" id="IPR041679">
    <property type="entry name" value="DNA2/NAM7-like_C"/>
</dbReference>
<evidence type="ECO:0000259" key="7">
    <source>
        <dbReference type="Pfam" id="PF13087"/>
    </source>
</evidence>
<feature type="domain" description="DNA2/NAM7 helicase helicase" evidence="6">
    <location>
        <begin position="767"/>
        <end position="859"/>
    </location>
</feature>
<evidence type="ECO:0000313" key="8">
    <source>
        <dbReference type="EMBL" id="CDG96474.1"/>
    </source>
</evidence>
<keyword evidence="5" id="KW-0067">ATP-binding</keyword>
<dbReference type="Pfam" id="PF13087">
    <property type="entry name" value="AAA_12"/>
    <property type="match status" value="1"/>
</dbReference>
<dbReference type="Pfam" id="PF13086">
    <property type="entry name" value="AAA_11"/>
    <property type="match status" value="2"/>
</dbReference>
<feature type="domain" description="DNA2/NAM7 helicase helicase" evidence="6">
    <location>
        <begin position="651"/>
        <end position="735"/>
    </location>
</feature>
<dbReference type="GO" id="GO:0016787">
    <property type="term" value="F:hydrolase activity"/>
    <property type="evidence" value="ECO:0007669"/>
    <property type="project" value="UniProtKB-KW"/>
</dbReference>
<organism evidence="8 9">
    <name type="scientific">Xenorhabdus bovienii str. puntauvense</name>
    <dbReference type="NCBI Taxonomy" id="1398201"/>
    <lineage>
        <taxon>Bacteria</taxon>
        <taxon>Pseudomonadati</taxon>
        <taxon>Pseudomonadota</taxon>
        <taxon>Gammaproteobacteria</taxon>
        <taxon>Enterobacterales</taxon>
        <taxon>Morganellaceae</taxon>
        <taxon>Xenorhabdus</taxon>
    </lineage>
</organism>
<dbReference type="InterPro" id="IPR050534">
    <property type="entry name" value="Coronavir_polyprotein_1ab"/>
</dbReference>
<dbReference type="GO" id="GO:0005524">
    <property type="term" value="F:ATP binding"/>
    <property type="evidence" value="ECO:0007669"/>
    <property type="project" value="UniProtKB-KW"/>
</dbReference>
<evidence type="ECO:0000259" key="6">
    <source>
        <dbReference type="Pfam" id="PF13086"/>
    </source>
</evidence>
<dbReference type="Proteomes" id="UP000028511">
    <property type="component" value="Unassembled WGS sequence"/>
</dbReference>
<evidence type="ECO:0000256" key="5">
    <source>
        <dbReference type="ARBA" id="ARBA00022840"/>
    </source>
</evidence>
<protein>
    <submittedName>
        <fullName evidence="8">Superfamily I DNA and RNA helicases and helicase subunits-related protein</fullName>
    </submittedName>
</protein>
<evidence type="ECO:0000256" key="2">
    <source>
        <dbReference type="ARBA" id="ARBA00022741"/>
    </source>
</evidence>
<evidence type="ECO:0000256" key="4">
    <source>
        <dbReference type="ARBA" id="ARBA00022806"/>
    </source>
</evidence>
<dbReference type="GO" id="GO:0043139">
    <property type="term" value="F:5'-3' DNA helicase activity"/>
    <property type="evidence" value="ECO:0007669"/>
    <property type="project" value="TreeGrafter"/>
</dbReference>
<reference evidence="8" key="1">
    <citation type="submission" date="2013-07" db="EMBL/GenBank/DDBJ databases">
        <title>Sub-species coevolution in mutualistic symbiosis.</title>
        <authorList>
            <person name="Murfin K."/>
            <person name="Klassen J."/>
            <person name="Lee M."/>
            <person name="Forst S."/>
            <person name="Stock P."/>
            <person name="Goodrich-Blair H."/>
        </authorList>
    </citation>
    <scope>NUCLEOTIDE SEQUENCE [LARGE SCALE GENOMIC DNA]</scope>
    <source>
        <strain evidence="8">Puntauvense</strain>
    </source>
</reference>
<evidence type="ECO:0000256" key="3">
    <source>
        <dbReference type="ARBA" id="ARBA00022801"/>
    </source>
</evidence>
<feature type="domain" description="DNA2/NAM7 helicase-like C-terminal" evidence="7">
    <location>
        <begin position="948"/>
        <end position="1160"/>
    </location>
</feature>
<keyword evidence="3" id="KW-0378">Hydrolase</keyword>
<keyword evidence="2" id="KW-0547">Nucleotide-binding</keyword>
<dbReference type="Gene3D" id="3.40.50.300">
    <property type="entry name" value="P-loop containing nucleotide triphosphate hydrolases"/>
    <property type="match status" value="2"/>
</dbReference>
<dbReference type="InterPro" id="IPR011009">
    <property type="entry name" value="Kinase-like_dom_sf"/>
</dbReference>
<dbReference type="PANTHER" id="PTHR43788">
    <property type="entry name" value="DNA2/NAM7 HELICASE FAMILY MEMBER"/>
    <property type="match status" value="1"/>
</dbReference>
<dbReference type="SUPFAM" id="SSF52540">
    <property type="entry name" value="P-loop containing nucleoside triphosphate hydrolases"/>
    <property type="match status" value="1"/>
</dbReference>
<dbReference type="AlphaFoldDB" id="A0A077NBX3"/>
<proteinExistence type="inferred from homology"/>
<accession>A0A077NBX3</accession>
<dbReference type="CDD" id="cd18808">
    <property type="entry name" value="SF1_C_Upf1"/>
    <property type="match status" value="1"/>
</dbReference>
<sequence length="1215" mass="140134">MTDNHILDNYEIVEDNILKTEEDKNIPNLILSQKDGENFIIKYWPRNITSDEQVLESIWQHELRQLQRLKGYPGVGDYIVYPVESKKTNEGFYLVLNSDGRVPASYLLNRKTLSLPRNSHWLTRLKDPTVRIRFWKNICRITNAIGLLHAQGLLHRHLDENSILTYEYEDDDYNDFQLTGFEWSIRMPTLTTAKIKPIGEQGKISTFATDWIDLGILISKFLKIELSQIKNLSFSAEHFISNHDLTISEVTIIRSLLGIQPIQQNAIKELLSEKEILHSINRIINELTEIYKKTKNIHGVAINTKYEQPNNNKEKKDLFHCIQKKFYNKNHFTISRDDSEIIKKFVCDDLSDSPVLFVNTLETNHHEVILRGKELCYVLTPFQPDHRTNDKTWELGYSQYAYLELPAKFFNKENYIEINSNNISCFTHYEAKKFLSNNDDSLNLMPWNLVFAETGKDKNKRNEAHLKLLEGLTAVHIANIAYAKAEIFPVENISEDSEPDNVSSWIFKFVPRHDEATEELSKSLGIESPSVRLEKIINSSDNNDKLSWSLVNNKDFSKVDDEILLELYGYENDSNKQDIYSFISKKPLPEWKEFFIVPDSLEGTLRQITRHANTLDMLENHVELMNVITSPQSHLLVNNEEIIAKDIMASLDESKQKVFSKVLSTLPMNLVQGPPGVGKTHLVKALSQFIFKEEPNSRILFTAQNHATVQHLYHEVVKDFTNQEEHINSPIIVRCNKVSGEDNAVLNSADETGLEYLRRFVESDLFRDSSNHKLKNDIANLLKAPPAKRYPLINQLIKSASLIFATTNSDYVERMIKERAQFDWSIMEESGKVTGIELISPLLLSYRRLMIGDHHQLPPYRSIELKNILVNNQKLTNTFEEVDSINNFRLKNELIRNGHFSSINGSQAKEIGLRATRFVNLFESLILADEQEDIRYEQLFGKDKIRKNKLSSMLSVQHRMHPYIAEVISNVFYKDKLVTDKDMERKYLDEDFDAVINLKEESALKNTPPIIWINQPDIQKVKGSRAGEHKPIWSNENECKEVISLLKDLDKNAAPTKKMKLAVLSPYSNQVKLISKSIEIEKKKNGFKTLLNNFIPPDDNYGYCLTVDSFQGGEADIIIISLVRNNGKSTIKSALGFLSDQRRINVLFSRAKHKLIIIGSYDFLKSWSNRIAKENLEEYDFITKLTKKLDLSLSESKLSSIELELIENKGKKNGK</sequence>
<dbReference type="RefSeq" id="WP_038216595.1">
    <property type="nucleotide sequence ID" value="NZ_CAWLWN010000187.1"/>
</dbReference>
<evidence type="ECO:0000313" key="9">
    <source>
        <dbReference type="Proteomes" id="UP000028511"/>
    </source>
</evidence>
<dbReference type="EMBL" id="CBSW010000125">
    <property type="protein sequence ID" value="CDG96474.1"/>
    <property type="molecule type" value="Genomic_DNA"/>
</dbReference>
<dbReference type="HOGENOM" id="CLU_271802_0_0_6"/>
<dbReference type="SUPFAM" id="SSF56112">
    <property type="entry name" value="Protein kinase-like (PK-like)"/>
    <property type="match status" value="1"/>
</dbReference>
<gene>
    <name evidence="8" type="ORF">XBP1_2100005</name>
</gene>